<dbReference type="PANTHER" id="PTHR20836:SF0">
    <property type="entry name" value="4-HYDROXY-TETRAHYDRODIPICOLINATE REDUCTASE 1, CHLOROPLASTIC-RELATED"/>
    <property type="match status" value="1"/>
</dbReference>
<protein>
    <submittedName>
        <fullName evidence="1">Uncharacterized protein</fullName>
    </submittedName>
</protein>
<sequence length="126" mass="13492">MSLMKSELSKFGSSQAVNGFTGKIGRAIFEAAVFARLHPVPVSFGGPEDSGKTVQVGRKEIKLHGPSERENILSSVYAAKPNLIVVDYTVPSAVLESHQANKLDTSGTAKVVILCFQKLGISFELD</sequence>
<evidence type="ECO:0000313" key="1">
    <source>
        <dbReference type="EMBL" id="KAL3506627.1"/>
    </source>
</evidence>
<reference evidence="1 2" key="1">
    <citation type="submission" date="2024-11" db="EMBL/GenBank/DDBJ databases">
        <title>A near-complete genome assembly of Cinchona calisaya.</title>
        <authorList>
            <person name="Lian D.C."/>
            <person name="Zhao X.W."/>
            <person name="Wei L."/>
        </authorList>
    </citation>
    <scope>NUCLEOTIDE SEQUENCE [LARGE SCALE GENOMIC DNA]</scope>
    <source>
        <tissue evidence="1">Nenye</tissue>
    </source>
</reference>
<dbReference type="InterPro" id="IPR023940">
    <property type="entry name" value="DHDPR_bac"/>
</dbReference>
<keyword evidence="2" id="KW-1185">Reference proteome</keyword>
<organism evidence="1 2">
    <name type="scientific">Cinchona calisaya</name>
    <dbReference type="NCBI Taxonomy" id="153742"/>
    <lineage>
        <taxon>Eukaryota</taxon>
        <taxon>Viridiplantae</taxon>
        <taxon>Streptophyta</taxon>
        <taxon>Embryophyta</taxon>
        <taxon>Tracheophyta</taxon>
        <taxon>Spermatophyta</taxon>
        <taxon>Magnoliopsida</taxon>
        <taxon>eudicotyledons</taxon>
        <taxon>Gunneridae</taxon>
        <taxon>Pentapetalae</taxon>
        <taxon>asterids</taxon>
        <taxon>lamiids</taxon>
        <taxon>Gentianales</taxon>
        <taxon>Rubiaceae</taxon>
        <taxon>Cinchonoideae</taxon>
        <taxon>Cinchoneae</taxon>
        <taxon>Cinchona</taxon>
    </lineage>
</organism>
<dbReference type="Gene3D" id="3.40.50.720">
    <property type="entry name" value="NAD(P)-binding Rossmann-like Domain"/>
    <property type="match status" value="1"/>
</dbReference>
<name>A0ABD2YLA2_9GENT</name>
<evidence type="ECO:0000313" key="2">
    <source>
        <dbReference type="Proteomes" id="UP001630127"/>
    </source>
</evidence>
<dbReference type="EMBL" id="JBJUIK010000013">
    <property type="protein sequence ID" value="KAL3506627.1"/>
    <property type="molecule type" value="Genomic_DNA"/>
</dbReference>
<accession>A0ABD2YLA2</accession>
<dbReference type="Proteomes" id="UP001630127">
    <property type="component" value="Unassembled WGS sequence"/>
</dbReference>
<gene>
    <name evidence="1" type="ORF">ACH5RR_032009</name>
</gene>
<dbReference type="PANTHER" id="PTHR20836">
    <property type="entry name" value="DIHYDRODIPICOLINATE REDUCTASE"/>
    <property type="match status" value="1"/>
</dbReference>
<dbReference type="AlphaFoldDB" id="A0ABD2YLA2"/>
<proteinExistence type="predicted"/>
<comment type="caution">
    <text evidence="1">The sequence shown here is derived from an EMBL/GenBank/DDBJ whole genome shotgun (WGS) entry which is preliminary data.</text>
</comment>